<comment type="caution">
    <text evidence="2">The sequence shown here is derived from an EMBL/GenBank/DDBJ whole genome shotgun (WGS) entry which is preliminary data.</text>
</comment>
<evidence type="ECO:0000256" key="1">
    <source>
        <dbReference type="SAM" id="MobiDB-lite"/>
    </source>
</evidence>
<dbReference type="AlphaFoldDB" id="A0A8K1GIH3"/>
<dbReference type="EMBL" id="SWJQ01000206">
    <property type="protein sequence ID" value="TRZ18823.1"/>
    <property type="molecule type" value="Genomic_DNA"/>
</dbReference>
<gene>
    <name evidence="2" type="ORF">HGM15179_008247</name>
</gene>
<name>A0A8K1GIH3_9PASS</name>
<feature type="region of interest" description="Disordered" evidence="1">
    <location>
        <begin position="1"/>
        <end position="20"/>
    </location>
</feature>
<dbReference type="Proteomes" id="UP000796761">
    <property type="component" value="Unassembled WGS sequence"/>
</dbReference>
<sequence>MSLFEALPRHHLDRHPEHQSATCLAELQQEQDKKAAKEGHGAIQENGEPVMCEETTKCSTCLTKQRLRNDMIILYEHPKRINVKEEEELFKLKDNLAQEQMGTSWP</sequence>
<evidence type="ECO:0000313" key="2">
    <source>
        <dbReference type="EMBL" id="TRZ18823.1"/>
    </source>
</evidence>
<proteinExistence type="predicted"/>
<reference evidence="2" key="1">
    <citation type="submission" date="2019-04" db="EMBL/GenBank/DDBJ databases">
        <title>Genome assembly of Zosterops borbonicus 15179.</title>
        <authorList>
            <person name="Leroy T."/>
            <person name="Anselmetti Y."/>
            <person name="Tilak M.-K."/>
            <person name="Nabholz B."/>
        </authorList>
    </citation>
    <scope>NUCLEOTIDE SEQUENCE</scope>
    <source>
        <strain evidence="2">HGM_15179</strain>
        <tissue evidence="2">Muscle</tissue>
    </source>
</reference>
<protein>
    <submittedName>
        <fullName evidence="2">Uncharacterized protein</fullName>
    </submittedName>
</protein>
<accession>A0A8K1GIH3</accession>
<organism evidence="2 3">
    <name type="scientific">Zosterops borbonicus</name>
    <dbReference type="NCBI Taxonomy" id="364589"/>
    <lineage>
        <taxon>Eukaryota</taxon>
        <taxon>Metazoa</taxon>
        <taxon>Chordata</taxon>
        <taxon>Craniata</taxon>
        <taxon>Vertebrata</taxon>
        <taxon>Euteleostomi</taxon>
        <taxon>Archelosauria</taxon>
        <taxon>Archosauria</taxon>
        <taxon>Dinosauria</taxon>
        <taxon>Saurischia</taxon>
        <taxon>Theropoda</taxon>
        <taxon>Coelurosauria</taxon>
        <taxon>Aves</taxon>
        <taxon>Neognathae</taxon>
        <taxon>Neoaves</taxon>
        <taxon>Telluraves</taxon>
        <taxon>Australaves</taxon>
        <taxon>Passeriformes</taxon>
        <taxon>Sylvioidea</taxon>
        <taxon>Zosteropidae</taxon>
        <taxon>Zosterops</taxon>
    </lineage>
</organism>
<dbReference type="OrthoDB" id="10445705at2759"/>
<evidence type="ECO:0000313" key="3">
    <source>
        <dbReference type="Proteomes" id="UP000796761"/>
    </source>
</evidence>
<keyword evidence="3" id="KW-1185">Reference proteome</keyword>
<feature type="compositionally biased region" description="Basic and acidic residues" evidence="1">
    <location>
        <begin position="7"/>
        <end position="18"/>
    </location>
</feature>